<reference evidence="2" key="1">
    <citation type="submission" date="2023-08" db="EMBL/GenBank/DDBJ databases">
        <title>A de novo genome assembly of Solanum verrucosum Schlechtendal, a Mexican diploid species geographically isolated from the other diploid A-genome species in potato relatives.</title>
        <authorList>
            <person name="Hosaka K."/>
        </authorList>
    </citation>
    <scope>NUCLEOTIDE SEQUENCE</scope>
    <source>
        <tissue evidence="2">Young leaves</tissue>
    </source>
</reference>
<sequence length="248" mass="28563">MREDFSETFCARNLNKYGRYISIINLKGKRRSVLIIPELTLNSGWTFVAEKVDRFIKSQKNELPTMEHRLTDKNIPYSEALRSSKWSSRDKSFINTDSMLKNSRGGINDVDVASTFTKEGGRICINDDSFLHNEVLERSLVGKFKNRVNVPLTLAEIRRWSSNIWKQSHGLSIYEMGNEMYNSKSGPNKEKIVLRTTADENERGVYSIKEPTLSSLISYPDWVKNVIMLVYPILLSCRNKADSHLETQ</sequence>
<dbReference type="EMBL" id="CP133620">
    <property type="protein sequence ID" value="WMV46569.1"/>
    <property type="molecule type" value="Genomic_DNA"/>
</dbReference>
<evidence type="ECO:0000313" key="3">
    <source>
        <dbReference type="Proteomes" id="UP001234989"/>
    </source>
</evidence>
<organism evidence="2 3">
    <name type="scientific">Solanum verrucosum</name>
    <dbReference type="NCBI Taxonomy" id="315347"/>
    <lineage>
        <taxon>Eukaryota</taxon>
        <taxon>Viridiplantae</taxon>
        <taxon>Streptophyta</taxon>
        <taxon>Embryophyta</taxon>
        <taxon>Tracheophyta</taxon>
        <taxon>Spermatophyta</taxon>
        <taxon>Magnoliopsida</taxon>
        <taxon>eudicotyledons</taxon>
        <taxon>Gunneridae</taxon>
        <taxon>Pentapetalae</taxon>
        <taxon>asterids</taxon>
        <taxon>lamiids</taxon>
        <taxon>Solanales</taxon>
        <taxon>Solanaceae</taxon>
        <taxon>Solanoideae</taxon>
        <taxon>Solaneae</taxon>
        <taxon>Solanum</taxon>
    </lineage>
</organism>
<feature type="domain" description="DUF4283" evidence="1">
    <location>
        <begin position="133"/>
        <end position="181"/>
    </location>
</feature>
<gene>
    <name evidence="2" type="ORF">MTR67_039954</name>
</gene>
<protein>
    <recommendedName>
        <fullName evidence="1">DUF4283 domain-containing protein</fullName>
    </recommendedName>
</protein>
<evidence type="ECO:0000313" key="2">
    <source>
        <dbReference type="EMBL" id="WMV46569.1"/>
    </source>
</evidence>
<evidence type="ECO:0000259" key="1">
    <source>
        <dbReference type="Pfam" id="PF14111"/>
    </source>
</evidence>
<dbReference type="InterPro" id="IPR025558">
    <property type="entry name" value="DUF4283"/>
</dbReference>
<proteinExistence type="predicted"/>
<accession>A0AAF0UIN9</accession>
<dbReference type="AlphaFoldDB" id="A0AAF0UIN9"/>
<name>A0AAF0UIN9_SOLVR</name>
<keyword evidence="3" id="KW-1185">Reference proteome</keyword>
<dbReference type="Proteomes" id="UP001234989">
    <property type="component" value="Chromosome 9"/>
</dbReference>
<dbReference type="Pfam" id="PF14111">
    <property type="entry name" value="DUF4283"/>
    <property type="match status" value="1"/>
</dbReference>